<dbReference type="EMBL" id="CAJNOE010004773">
    <property type="protein sequence ID" value="CAF1515410.1"/>
    <property type="molecule type" value="Genomic_DNA"/>
</dbReference>
<name>A0A815U8P6_9BILA</name>
<comment type="caution">
    <text evidence="1">The sequence shown here is derived from an EMBL/GenBank/DDBJ whole genome shotgun (WGS) entry which is preliminary data.</text>
</comment>
<dbReference type="AlphaFoldDB" id="A0A815U8P6"/>
<evidence type="ECO:0000313" key="2">
    <source>
        <dbReference type="Proteomes" id="UP000663860"/>
    </source>
</evidence>
<accession>A0A815U8P6</accession>
<proteinExistence type="predicted"/>
<dbReference type="Proteomes" id="UP000663860">
    <property type="component" value="Unassembled WGS sequence"/>
</dbReference>
<organism evidence="1 2">
    <name type="scientific">Adineta steineri</name>
    <dbReference type="NCBI Taxonomy" id="433720"/>
    <lineage>
        <taxon>Eukaryota</taxon>
        <taxon>Metazoa</taxon>
        <taxon>Spiralia</taxon>
        <taxon>Gnathifera</taxon>
        <taxon>Rotifera</taxon>
        <taxon>Eurotatoria</taxon>
        <taxon>Bdelloidea</taxon>
        <taxon>Adinetida</taxon>
        <taxon>Adinetidae</taxon>
        <taxon>Adineta</taxon>
    </lineage>
</organism>
<feature type="non-terminal residue" evidence="1">
    <location>
        <position position="16"/>
    </location>
</feature>
<gene>
    <name evidence="1" type="ORF">IZO911_LOCUS45654</name>
</gene>
<reference evidence="1" key="1">
    <citation type="submission" date="2021-02" db="EMBL/GenBank/DDBJ databases">
        <authorList>
            <person name="Nowell W R."/>
        </authorList>
    </citation>
    <scope>NUCLEOTIDE SEQUENCE</scope>
</reference>
<sequence length="16" mass="1605">MSTITFGQIIVGPPGS</sequence>
<evidence type="ECO:0000313" key="1">
    <source>
        <dbReference type="EMBL" id="CAF1515410.1"/>
    </source>
</evidence>
<protein>
    <submittedName>
        <fullName evidence="1">Uncharacterized protein</fullName>
    </submittedName>
</protein>